<dbReference type="Gene3D" id="3.10.390.10">
    <property type="entry name" value="SAND domain-like"/>
    <property type="match status" value="1"/>
</dbReference>
<keyword evidence="9" id="KW-0156">Chromatin regulator</keyword>
<dbReference type="InterPro" id="IPR013083">
    <property type="entry name" value="Znf_RING/FYVE/PHD"/>
</dbReference>
<dbReference type="InterPro" id="IPR000313">
    <property type="entry name" value="PWWP_dom"/>
</dbReference>
<dbReference type="Pfam" id="PF00855">
    <property type="entry name" value="PWWP"/>
    <property type="match status" value="1"/>
</dbReference>
<dbReference type="Gene3D" id="3.30.40.10">
    <property type="entry name" value="Zinc/RING finger domain, C3HC4 (zinc finger)"/>
    <property type="match status" value="3"/>
</dbReference>
<dbReference type="InterPro" id="IPR001214">
    <property type="entry name" value="SET_dom"/>
</dbReference>
<keyword evidence="3" id="KW-0808">Transferase</keyword>
<dbReference type="CDD" id="cd10518">
    <property type="entry name" value="SET_SETD1-like"/>
    <property type="match status" value="1"/>
</dbReference>
<dbReference type="Gene3D" id="2.30.30.140">
    <property type="match status" value="1"/>
</dbReference>
<protein>
    <recommendedName>
        <fullName evidence="21">Histone-lysine N-methyltransferase ATX4</fullName>
    </recommendedName>
</protein>
<dbReference type="InterPro" id="IPR010919">
    <property type="entry name" value="SAND-like_dom_sf"/>
</dbReference>
<keyword evidence="8" id="KW-0862">Zinc</keyword>
<sequence>MIIKRSLQGQMPSLKRCKADCGGEGDGDGAAVSRRKKRRVDSFFPLEILAEIGISVGLPYLPEEFRRSFCREVSFFPGEAELEAAEALRLVPIPATAPPAPSTPVVRTSRGRMLVLPSRFNDSVLTDPCKKEKPKFKAPDSDLDTAAKPAERKKENFGYKGNGFINPVEVNSLALIREEECYRACRNFRVRKYSTSRSTLTSLYEAFVCLEERFPPPIACAEAPTGFYPERSTEERSLPADRAERKQDYFFPEDFHLGDVLWAKSGKKYPVWPAIVINPIQQAPAMVLNSRISGALCVMFFGFSGEERDYGWVKQGMLFPFMEYLDRFQGQTQLYRSSPSEFRMAIEEAFLAEHGFLGAEVDEMSLGGQMENSQSMPRGIQEATDSNHDLECQSQMQSGDKLGLRCESCGLTLPLKNTKNMKQISEELICRHCAKLLRSKQYCGICKKIWRHSDSGSWVCCDGCQVWVHAECDKMSCNLKDIENTNYYCPECKPKFNYESANAHKKISQVRYDSNGRVEMKPGQVAVICSGVEGTYFPEQHMVSCHCGLCKSHKITLTEWERHTGCKTKNWKSSVKVKSKMLSLGKWLDQYNALFPNNAKRPSPKVRKQKLLDFLQEEYEPIYAKWTTERCAICRWVEDWDYNKIIICNRCQIAVHQECYGARNIRDFTSWVCRACETPQYTRECCLCPVKGGALKPTEIEELWVHVTCAWFQPEVSFSSGEKMEPAVGILNVPLQSLAKTCSICKQMHGSCTQCYKCSTYYHAMCASRAGYQMELHCLEKNRKQVTKMVSYCLQHRPPNPDNVLIIHTPHGVFSARGLLRKKDKKNGSRLIRKETNEDATIVNTLISEASSAARCRIYKKVDSKRKQKEPIAHRLMGPRHHPLNEIQRLNAPKEERDPNSFSSFRERLYYLQSTENSRVCFGRSGIHGWGLLARRNIQEGEMVLEYRGEQVRGSVADLREAHYRLEGKDCYLFKISEEVVVDATDKGNLARLINHSCMPNCYARIMSVGNDESRIVLIAKTNVSAGDELTYDYLFDPDEAEECKVPCLCNSSNCRKFMN</sequence>
<feature type="domain" description="PWWP" evidence="16">
    <location>
        <begin position="257"/>
        <end position="324"/>
    </location>
</feature>
<dbReference type="Pfam" id="PF00628">
    <property type="entry name" value="PHD"/>
    <property type="match status" value="1"/>
</dbReference>
<evidence type="ECO:0000256" key="6">
    <source>
        <dbReference type="ARBA" id="ARBA00022737"/>
    </source>
</evidence>
<evidence type="ECO:0000256" key="4">
    <source>
        <dbReference type="ARBA" id="ARBA00022691"/>
    </source>
</evidence>
<evidence type="ECO:0000313" key="20">
    <source>
        <dbReference type="Proteomes" id="UP000829196"/>
    </source>
</evidence>
<evidence type="ECO:0008006" key="21">
    <source>
        <dbReference type="Google" id="ProtNLM"/>
    </source>
</evidence>
<reference evidence="19" key="1">
    <citation type="journal article" date="2022" name="Front. Genet.">
        <title>Chromosome-Scale Assembly of the Dendrobium nobile Genome Provides Insights Into the Molecular Mechanism of the Biosynthesis of the Medicinal Active Ingredient of Dendrobium.</title>
        <authorList>
            <person name="Xu Q."/>
            <person name="Niu S.-C."/>
            <person name="Li K.-L."/>
            <person name="Zheng P.-J."/>
            <person name="Zhang X.-J."/>
            <person name="Jia Y."/>
            <person name="Liu Y."/>
            <person name="Niu Y.-X."/>
            <person name="Yu L.-H."/>
            <person name="Chen D.-F."/>
            <person name="Zhang G.-Q."/>
        </authorList>
    </citation>
    <scope>NUCLEOTIDE SEQUENCE</scope>
    <source>
        <tissue evidence="19">Leaf</tissue>
    </source>
</reference>
<dbReference type="PROSITE" id="PS50280">
    <property type="entry name" value="SET"/>
    <property type="match status" value="1"/>
</dbReference>
<dbReference type="CDD" id="cd20143">
    <property type="entry name" value="PWWP_AtATX3-like"/>
    <property type="match status" value="1"/>
</dbReference>
<evidence type="ECO:0000256" key="13">
    <source>
        <dbReference type="PROSITE-ProRule" id="PRU00146"/>
    </source>
</evidence>
<dbReference type="Pfam" id="PF13832">
    <property type="entry name" value="zf-HC5HC2H_2"/>
    <property type="match status" value="1"/>
</dbReference>
<comment type="subcellular location">
    <subcellularLocation>
        <location evidence="1">Nucleus</location>
    </subcellularLocation>
</comment>
<evidence type="ECO:0000256" key="5">
    <source>
        <dbReference type="ARBA" id="ARBA00022723"/>
    </source>
</evidence>
<dbReference type="PROSITE" id="PS51805">
    <property type="entry name" value="EPHD"/>
    <property type="match status" value="1"/>
</dbReference>
<dbReference type="EMBL" id="JAGYWB010000005">
    <property type="protein sequence ID" value="KAI0522606.1"/>
    <property type="molecule type" value="Genomic_DNA"/>
</dbReference>
<dbReference type="InterPro" id="IPR019786">
    <property type="entry name" value="Zinc_finger_PHD-type_CS"/>
</dbReference>
<evidence type="ECO:0000256" key="1">
    <source>
        <dbReference type="ARBA" id="ARBA00004123"/>
    </source>
</evidence>
<evidence type="ECO:0000256" key="2">
    <source>
        <dbReference type="ARBA" id="ARBA00022603"/>
    </source>
</evidence>
<dbReference type="GO" id="GO:0032259">
    <property type="term" value="P:methylation"/>
    <property type="evidence" value="ECO:0007669"/>
    <property type="project" value="UniProtKB-KW"/>
</dbReference>
<keyword evidence="6" id="KW-0677">Repeat</keyword>
<evidence type="ECO:0000256" key="10">
    <source>
        <dbReference type="ARBA" id="ARBA00023242"/>
    </source>
</evidence>
<evidence type="ECO:0000256" key="7">
    <source>
        <dbReference type="ARBA" id="ARBA00022771"/>
    </source>
</evidence>
<name>A0A8T3C006_DENNO</name>
<dbReference type="PROSITE" id="PS50016">
    <property type="entry name" value="ZF_PHD_2"/>
    <property type="match status" value="2"/>
</dbReference>
<gene>
    <name evidence="19" type="ORF">KFK09_004989</name>
</gene>
<evidence type="ECO:0000256" key="11">
    <source>
        <dbReference type="ARBA" id="ARBA00052314"/>
    </source>
</evidence>
<dbReference type="FunFam" id="3.30.40.10:FF:000464">
    <property type="entry name" value="Histone-lysine N-methyltransferase"/>
    <property type="match status" value="1"/>
</dbReference>
<dbReference type="FunFam" id="2.170.270.10:FF:000058">
    <property type="entry name" value="Histone-lysine N-methyltransferase"/>
    <property type="match status" value="1"/>
</dbReference>
<keyword evidence="5" id="KW-0479">Metal-binding</keyword>
<dbReference type="PANTHER" id="PTHR13793">
    <property type="entry name" value="PHD FINGER PROTEINS"/>
    <property type="match status" value="1"/>
</dbReference>
<dbReference type="SMART" id="SM00249">
    <property type="entry name" value="PHD"/>
    <property type="match status" value="3"/>
</dbReference>
<evidence type="ECO:0000259" key="14">
    <source>
        <dbReference type="PROSITE" id="PS50016"/>
    </source>
</evidence>
<dbReference type="InterPro" id="IPR019787">
    <property type="entry name" value="Znf_PHD-finger"/>
</dbReference>
<keyword evidence="2" id="KW-0489">Methyltransferase</keyword>
<dbReference type="GO" id="GO:0006357">
    <property type="term" value="P:regulation of transcription by RNA polymerase II"/>
    <property type="evidence" value="ECO:0007669"/>
    <property type="project" value="TreeGrafter"/>
</dbReference>
<feature type="domain" description="PHD-type" evidence="14">
    <location>
        <begin position="440"/>
        <end position="495"/>
    </location>
</feature>
<dbReference type="Pfam" id="PF13831">
    <property type="entry name" value="PHD_2"/>
    <property type="match status" value="1"/>
</dbReference>
<dbReference type="CDD" id="cd15495">
    <property type="entry name" value="PHD_ATX3_4_5_like"/>
    <property type="match status" value="1"/>
</dbReference>
<dbReference type="PROSITE" id="PS01359">
    <property type="entry name" value="ZF_PHD_1"/>
    <property type="match status" value="1"/>
</dbReference>
<feature type="domain" description="PHD-type" evidence="14">
    <location>
        <begin position="628"/>
        <end position="679"/>
    </location>
</feature>
<feature type="domain" description="SET" evidence="15">
    <location>
        <begin position="918"/>
        <end position="1035"/>
    </location>
</feature>
<feature type="domain" description="PHD-type" evidence="18">
    <location>
        <begin position="682"/>
        <end position="797"/>
    </location>
</feature>
<comment type="catalytic activity">
    <reaction evidence="11">
        <text>L-lysyl-[histone] + S-adenosyl-L-methionine = N(6)-methyl-L-lysyl-[histone] + S-adenosyl-L-homocysteine + H(+)</text>
        <dbReference type="Rhea" id="RHEA:10024"/>
        <dbReference type="Rhea" id="RHEA-COMP:9845"/>
        <dbReference type="Rhea" id="RHEA-COMP:9846"/>
        <dbReference type="ChEBI" id="CHEBI:15378"/>
        <dbReference type="ChEBI" id="CHEBI:29969"/>
        <dbReference type="ChEBI" id="CHEBI:57856"/>
        <dbReference type="ChEBI" id="CHEBI:59789"/>
        <dbReference type="ChEBI" id="CHEBI:61929"/>
    </reaction>
</comment>
<dbReference type="PANTHER" id="PTHR13793:SF132">
    <property type="entry name" value="HISTONE-LYSINE N-METHYLTRANSFERASE ATX5"/>
    <property type="match status" value="1"/>
</dbReference>
<keyword evidence="10" id="KW-0539">Nucleus</keyword>
<evidence type="ECO:0000256" key="9">
    <source>
        <dbReference type="ARBA" id="ARBA00022853"/>
    </source>
</evidence>
<proteinExistence type="predicted"/>
<evidence type="ECO:0000313" key="19">
    <source>
        <dbReference type="EMBL" id="KAI0522606.1"/>
    </source>
</evidence>
<dbReference type="CDD" id="cd15517">
    <property type="entry name" value="PHD_TCF19_like"/>
    <property type="match status" value="1"/>
</dbReference>
<dbReference type="InterPro" id="IPR046341">
    <property type="entry name" value="SET_dom_sf"/>
</dbReference>
<dbReference type="Proteomes" id="UP000829196">
    <property type="component" value="Unassembled WGS sequence"/>
</dbReference>
<dbReference type="SUPFAM" id="SSF82199">
    <property type="entry name" value="SET domain"/>
    <property type="match status" value="1"/>
</dbReference>
<dbReference type="GO" id="GO:0008270">
    <property type="term" value="F:zinc ion binding"/>
    <property type="evidence" value="ECO:0007669"/>
    <property type="project" value="UniProtKB-KW"/>
</dbReference>
<feature type="domain" description="Post-SET" evidence="17">
    <location>
        <begin position="1044"/>
        <end position="1060"/>
    </location>
</feature>
<dbReference type="Gene3D" id="2.170.270.10">
    <property type="entry name" value="SET domain"/>
    <property type="match status" value="1"/>
</dbReference>
<organism evidence="19 20">
    <name type="scientific">Dendrobium nobile</name>
    <name type="common">Orchid</name>
    <dbReference type="NCBI Taxonomy" id="94219"/>
    <lineage>
        <taxon>Eukaryota</taxon>
        <taxon>Viridiplantae</taxon>
        <taxon>Streptophyta</taxon>
        <taxon>Embryophyta</taxon>
        <taxon>Tracheophyta</taxon>
        <taxon>Spermatophyta</taxon>
        <taxon>Magnoliopsida</taxon>
        <taxon>Liliopsida</taxon>
        <taxon>Asparagales</taxon>
        <taxon>Orchidaceae</taxon>
        <taxon>Epidendroideae</taxon>
        <taxon>Malaxideae</taxon>
        <taxon>Dendrobiinae</taxon>
        <taxon>Dendrobium</taxon>
    </lineage>
</organism>
<comment type="function">
    <text evidence="12">Histone methyltransferase.</text>
</comment>
<dbReference type="PROSITE" id="PS50812">
    <property type="entry name" value="PWWP"/>
    <property type="match status" value="1"/>
</dbReference>
<evidence type="ECO:0000259" key="15">
    <source>
        <dbReference type="PROSITE" id="PS50280"/>
    </source>
</evidence>
<dbReference type="InterPro" id="IPR042011">
    <property type="entry name" value="ATX3/4/5_PHD"/>
</dbReference>
<dbReference type="SUPFAM" id="SSF57903">
    <property type="entry name" value="FYVE/PHD zinc finger"/>
    <property type="match status" value="2"/>
</dbReference>
<dbReference type="AlphaFoldDB" id="A0A8T3C006"/>
<dbReference type="InterPro" id="IPR001965">
    <property type="entry name" value="Znf_PHD"/>
</dbReference>
<dbReference type="InterPro" id="IPR034732">
    <property type="entry name" value="EPHD"/>
</dbReference>
<dbReference type="OrthoDB" id="308383at2759"/>
<accession>A0A8T3C006</accession>
<evidence type="ECO:0000256" key="3">
    <source>
        <dbReference type="ARBA" id="ARBA00022679"/>
    </source>
</evidence>
<keyword evidence="4" id="KW-0949">S-adenosyl-L-methionine</keyword>
<dbReference type="GO" id="GO:0008168">
    <property type="term" value="F:methyltransferase activity"/>
    <property type="evidence" value="ECO:0007669"/>
    <property type="project" value="UniProtKB-KW"/>
</dbReference>
<comment type="caution">
    <text evidence="19">The sequence shown here is derived from an EMBL/GenBank/DDBJ whole genome shotgun (WGS) entry which is preliminary data.</text>
</comment>
<dbReference type="SMR" id="A0A8T3C006"/>
<dbReference type="PROSITE" id="PS51566">
    <property type="entry name" value="SAM_MT43_TRX_MLL"/>
    <property type="match status" value="1"/>
</dbReference>
<evidence type="ECO:0000259" key="17">
    <source>
        <dbReference type="PROSITE" id="PS50868"/>
    </source>
</evidence>
<dbReference type="PROSITE" id="PS50868">
    <property type="entry name" value="POST_SET"/>
    <property type="match status" value="1"/>
</dbReference>
<dbReference type="GO" id="GO:0006325">
    <property type="term" value="P:chromatin organization"/>
    <property type="evidence" value="ECO:0007669"/>
    <property type="project" value="UniProtKB-KW"/>
</dbReference>
<dbReference type="InterPro" id="IPR050701">
    <property type="entry name" value="Histone_Mod_Regulator"/>
</dbReference>
<keyword evidence="7 13" id="KW-0863">Zinc-finger</keyword>
<evidence type="ECO:0000259" key="18">
    <source>
        <dbReference type="PROSITE" id="PS51805"/>
    </source>
</evidence>
<dbReference type="SUPFAM" id="SSF63748">
    <property type="entry name" value="Tudor/PWWP/MBT"/>
    <property type="match status" value="1"/>
</dbReference>
<dbReference type="SMART" id="SM00293">
    <property type="entry name" value="PWWP"/>
    <property type="match status" value="1"/>
</dbReference>
<dbReference type="GO" id="GO:0048188">
    <property type="term" value="C:Set1C/COMPASS complex"/>
    <property type="evidence" value="ECO:0007669"/>
    <property type="project" value="UniProtKB-ARBA"/>
</dbReference>
<dbReference type="FunFam" id="3.30.40.10:FF:000454">
    <property type="entry name" value="Histone-lysine N-methyltransferase"/>
    <property type="match status" value="1"/>
</dbReference>
<dbReference type="InterPro" id="IPR025780">
    <property type="entry name" value="Hist-Lys_N-MeTrfase_ATX"/>
</dbReference>
<dbReference type="SMART" id="SM00317">
    <property type="entry name" value="SET"/>
    <property type="match status" value="1"/>
</dbReference>
<dbReference type="Pfam" id="PF00856">
    <property type="entry name" value="SET"/>
    <property type="match status" value="1"/>
</dbReference>
<evidence type="ECO:0000256" key="12">
    <source>
        <dbReference type="ARBA" id="ARBA00054897"/>
    </source>
</evidence>
<evidence type="ECO:0000259" key="16">
    <source>
        <dbReference type="PROSITE" id="PS50812"/>
    </source>
</evidence>
<dbReference type="InterPro" id="IPR011011">
    <property type="entry name" value="Znf_FYVE_PHD"/>
</dbReference>
<dbReference type="InterPro" id="IPR003616">
    <property type="entry name" value="Post-SET_dom"/>
</dbReference>
<evidence type="ECO:0000256" key="8">
    <source>
        <dbReference type="ARBA" id="ARBA00022833"/>
    </source>
</evidence>
<keyword evidence="20" id="KW-1185">Reference proteome</keyword>